<dbReference type="AlphaFoldDB" id="T1GX70"/>
<dbReference type="HOGENOM" id="CLU_020243_2_0_1"/>
<evidence type="ECO:0000313" key="3">
    <source>
        <dbReference type="Proteomes" id="UP000015102"/>
    </source>
</evidence>
<dbReference type="Proteomes" id="UP000015102">
    <property type="component" value="Unassembled WGS sequence"/>
</dbReference>
<dbReference type="OMA" id="RICVATI"/>
<evidence type="ECO:0008006" key="4">
    <source>
        <dbReference type="Google" id="ProtNLM"/>
    </source>
</evidence>
<dbReference type="EMBL" id="CAQQ02125243">
    <property type="status" value="NOT_ANNOTATED_CDS"/>
    <property type="molecule type" value="Genomic_DNA"/>
</dbReference>
<dbReference type="STRING" id="36166.T1GX70"/>
<dbReference type="Gene3D" id="3.30.160.60">
    <property type="entry name" value="Classic Zinc Finger"/>
    <property type="match status" value="1"/>
</dbReference>
<organism evidence="2 3">
    <name type="scientific">Megaselia scalaris</name>
    <name type="common">Humpbacked fly</name>
    <name type="synonym">Phora scalaris</name>
    <dbReference type="NCBI Taxonomy" id="36166"/>
    <lineage>
        <taxon>Eukaryota</taxon>
        <taxon>Metazoa</taxon>
        <taxon>Ecdysozoa</taxon>
        <taxon>Arthropoda</taxon>
        <taxon>Hexapoda</taxon>
        <taxon>Insecta</taxon>
        <taxon>Pterygota</taxon>
        <taxon>Neoptera</taxon>
        <taxon>Endopterygota</taxon>
        <taxon>Diptera</taxon>
        <taxon>Brachycera</taxon>
        <taxon>Muscomorpha</taxon>
        <taxon>Platypezoidea</taxon>
        <taxon>Phoridae</taxon>
        <taxon>Megaseliini</taxon>
        <taxon>Megaselia</taxon>
    </lineage>
</organism>
<dbReference type="EMBL" id="CAQQ02125242">
    <property type="status" value="NOT_ANNOTATED_CDS"/>
    <property type="molecule type" value="Genomic_DNA"/>
</dbReference>
<dbReference type="EnsemblMetazoa" id="MESCA008412-RA">
    <property type="protein sequence ID" value="MESCA008412-PA"/>
    <property type="gene ID" value="MESCA008412"/>
</dbReference>
<evidence type="ECO:0000256" key="1">
    <source>
        <dbReference type="SAM" id="MobiDB-lite"/>
    </source>
</evidence>
<feature type="region of interest" description="Disordered" evidence="1">
    <location>
        <begin position="98"/>
        <end position="125"/>
    </location>
</feature>
<evidence type="ECO:0000313" key="2">
    <source>
        <dbReference type="EnsemblMetazoa" id="MESCA008412-PA"/>
    </source>
</evidence>
<dbReference type="EMBL" id="CAQQ02125244">
    <property type="status" value="NOT_ANNOTATED_CDS"/>
    <property type="molecule type" value="Genomic_DNA"/>
</dbReference>
<accession>T1GX70</accession>
<name>T1GX70_MEGSC</name>
<keyword evidence="3" id="KW-1185">Reference proteome</keyword>
<dbReference type="EMBL" id="CAQQ02125241">
    <property type="status" value="NOT_ANNOTATED_CDS"/>
    <property type="molecule type" value="Genomic_DNA"/>
</dbReference>
<protein>
    <recommendedName>
        <fullName evidence="4">C2H2-type domain-containing protein</fullName>
    </recommendedName>
</protein>
<proteinExistence type="predicted"/>
<reference evidence="2" key="2">
    <citation type="submission" date="2015-06" db="UniProtKB">
        <authorList>
            <consortium name="EnsemblMetazoa"/>
        </authorList>
    </citation>
    <scope>IDENTIFICATION</scope>
</reference>
<feature type="compositionally biased region" description="Acidic residues" evidence="1">
    <location>
        <begin position="101"/>
        <end position="122"/>
    </location>
</feature>
<sequence>MASNIHSYTMNRVWCPICNGVFITMTTYINHINQHKNHNLQYTCPSCRQQFRKLCRLKRHFQRCEMVSEEFRTGIHEQDRIVNDDQIVEEIEYIHEPNFEPVDDNNGDDYNEFSNGDEDNNDEFNNRNDDSCIVEKVFLKVSKLYGKMAFPKNLATDVISFVNEELVSTIFECILRGNCNREVIENMAFNCRSGLDAFASEYKFRKELINRNLYIPPVKFSILPEDILLKESYGYFIPINEMLAAIFEKREELVMDMLFTAANNSDSVDLNTQHIEYITQGATWQKQKVKFQFDAVIPIIIYQDDFEVCNPLGSKNFSYGLYSNFKQICNELENVENNGLALSYIPGNKVIGCNVCAIAGDNLALNSILGKKRNFVTDYCCRICVATIQQIEDLVEEDYSLLRTDENIHLGCTSKTPLADIDSFSETDMLSVDPFHDFFEGIVHAELCYILDYCFTNYVDIEILNTIKREFKYYNDFDKKNLSVDLKKEHILKKKLKMSGSEIACFLKYLPIYIGEFVPKNDEVWLFLGKLIEMIDSSLSTFFNTEKINNLQKITKEHHTTYKVIFGPKTLTPKHHFITHYGTHQFHNAANLLQEEQFEPQCSIGKIEDYIDITNFDIIDYVFHLDFDYTKVPFSKQFFFVS</sequence>
<reference evidence="3" key="1">
    <citation type="submission" date="2013-02" db="EMBL/GenBank/DDBJ databases">
        <authorList>
            <person name="Hughes D."/>
        </authorList>
    </citation>
    <scope>NUCLEOTIDE SEQUENCE</scope>
    <source>
        <strain>Durham</strain>
        <strain evidence="3">NC isolate 2 -- Noor lab</strain>
    </source>
</reference>